<dbReference type="SUPFAM" id="SSF48452">
    <property type="entry name" value="TPR-like"/>
    <property type="match status" value="1"/>
</dbReference>
<accession>A0A0D0GQP1</accession>
<evidence type="ECO:0000259" key="7">
    <source>
        <dbReference type="Pfam" id="PF14322"/>
    </source>
</evidence>
<proteinExistence type="inferred from homology"/>
<evidence type="ECO:0000256" key="4">
    <source>
        <dbReference type="ARBA" id="ARBA00023136"/>
    </source>
</evidence>
<dbReference type="Pfam" id="PF14322">
    <property type="entry name" value="SusD-like_3"/>
    <property type="match status" value="1"/>
</dbReference>
<keyword evidence="9" id="KW-1185">Reference proteome</keyword>
<evidence type="ECO:0000313" key="8">
    <source>
        <dbReference type="EMBL" id="KIO76841.1"/>
    </source>
</evidence>
<dbReference type="Gene3D" id="1.25.40.390">
    <property type="match status" value="1"/>
</dbReference>
<dbReference type="Proteomes" id="UP000032049">
    <property type="component" value="Unassembled WGS sequence"/>
</dbReference>
<dbReference type="InterPro" id="IPR011990">
    <property type="entry name" value="TPR-like_helical_dom_sf"/>
</dbReference>
<dbReference type="STRING" id="1503925.TH53_12605"/>
<feature type="domain" description="RagB/SusD" evidence="6">
    <location>
        <begin position="339"/>
        <end position="410"/>
    </location>
</feature>
<evidence type="ECO:0000256" key="5">
    <source>
        <dbReference type="ARBA" id="ARBA00023237"/>
    </source>
</evidence>
<dbReference type="InterPro" id="IPR033985">
    <property type="entry name" value="SusD-like_N"/>
</dbReference>
<keyword evidence="4" id="KW-0472">Membrane</keyword>
<dbReference type="OrthoDB" id="653598at2"/>
<organism evidence="8 9">
    <name type="scientific">Pedobacter lusitanus</name>
    <dbReference type="NCBI Taxonomy" id="1503925"/>
    <lineage>
        <taxon>Bacteria</taxon>
        <taxon>Pseudomonadati</taxon>
        <taxon>Bacteroidota</taxon>
        <taxon>Sphingobacteriia</taxon>
        <taxon>Sphingobacteriales</taxon>
        <taxon>Sphingobacteriaceae</taxon>
        <taxon>Pedobacter</taxon>
    </lineage>
</organism>
<dbReference type="InterPro" id="IPR012944">
    <property type="entry name" value="SusD_RagB_dom"/>
</dbReference>
<name>A0A0D0GQP1_9SPHI</name>
<dbReference type="EMBL" id="JXRA01000053">
    <property type="protein sequence ID" value="KIO76841.1"/>
    <property type="molecule type" value="Genomic_DNA"/>
</dbReference>
<evidence type="ECO:0000256" key="2">
    <source>
        <dbReference type="ARBA" id="ARBA00006275"/>
    </source>
</evidence>
<dbReference type="PROSITE" id="PS51257">
    <property type="entry name" value="PROKAR_LIPOPROTEIN"/>
    <property type="match status" value="1"/>
</dbReference>
<comment type="similarity">
    <text evidence="2">Belongs to the SusD family.</text>
</comment>
<reference evidence="8 9" key="1">
    <citation type="submission" date="2015-01" db="EMBL/GenBank/DDBJ databases">
        <title>Draft genome sequence of Pedobacter sp. NL19 isolated from sludge of an effluent treatment pond in an abandoned uranium mine.</title>
        <authorList>
            <person name="Santos T."/>
            <person name="Caetano T."/>
            <person name="Covas C."/>
            <person name="Cruz A."/>
            <person name="Mendo S."/>
        </authorList>
    </citation>
    <scope>NUCLEOTIDE SEQUENCE [LARGE SCALE GENOMIC DNA]</scope>
    <source>
        <strain evidence="8 9">NL19</strain>
    </source>
</reference>
<gene>
    <name evidence="8" type="ORF">TH53_12605</name>
</gene>
<sequence>MKTLKMMSALFFCLSLVSCQKYLDVKKNNSLVYISSATDCQRLLDNYSIMNTEYPSDAENSSDDYYLTDGYDQQVQEDQSIYTWQSSAIRAGAVPQWQNPYLVAYHANLVMETVEKLKGSTDPSILNPLRGAALFFRAYAFWQVAQLYAKPYNAATAGQDPGIPLRLTSDINDVSSRGTVQQTYDQMVKDLQEAAGLLPATATISSRPSKGAVYAMLARVYLTMENYPAALSNATAALQINNKLIDFNTLDVNTESPFARFNAEVYFHSLTNDITNPNSTMLIDPTYAKVSTDIVTSYKTDDLRKVIFLKNNGDGTFHFTGNYEPFAYMTLFNGLAVDEVYLTRAECYARAGDAASAMSDLNTLLKSRWKTGKYVDMSAANADDALAKVLVERRKELIMRSTRWTDLRRLNKDPRFAVTLTRVVNGTTYTLPPNDLRYTLLIPNQVIMNSNLAQNPR</sequence>
<dbReference type="Pfam" id="PF07980">
    <property type="entry name" value="SusD_RagB"/>
    <property type="match status" value="1"/>
</dbReference>
<comment type="subcellular location">
    <subcellularLocation>
        <location evidence="1">Cell outer membrane</location>
    </subcellularLocation>
</comment>
<dbReference type="AlphaFoldDB" id="A0A0D0GQP1"/>
<keyword evidence="3" id="KW-0732">Signal</keyword>
<evidence type="ECO:0000256" key="3">
    <source>
        <dbReference type="ARBA" id="ARBA00022729"/>
    </source>
</evidence>
<evidence type="ECO:0000259" key="6">
    <source>
        <dbReference type="Pfam" id="PF07980"/>
    </source>
</evidence>
<evidence type="ECO:0000256" key="1">
    <source>
        <dbReference type="ARBA" id="ARBA00004442"/>
    </source>
</evidence>
<dbReference type="GO" id="GO:0009279">
    <property type="term" value="C:cell outer membrane"/>
    <property type="evidence" value="ECO:0007669"/>
    <property type="project" value="UniProtKB-SubCell"/>
</dbReference>
<evidence type="ECO:0000313" key="9">
    <source>
        <dbReference type="Proteomes" id="UP000032049"/>
    </source>
</evidence>
<keyword evidence="5" id="KW-0998">Cell outer membrane</keyword>
<comment type="caution">
    <text evidence="8">The sequence shown here is derived from an EMBL/GenBank/DDBJ whole genome shotgun (WGS) entry which is preliminary data.</text>
</comment>
<protein>
    <recommendedName>
        <fullName evidence="10">SusD family protein</fullName>
    </recommendedName>
</protein>
<evidence type="ECO:0008006" key="10">
    <source>
        <dbReference type="Google" id="ProtNLM"/>
    </source>
</evidence>
<dbReference type="RefSeq" id="WP_041882496.1">
    <property type="nucleotide sequence ID" value="NZ_CP157278.1"/>
</dbReference>
<feature type="domain" description="SusD-like N-terminal" evidence="7">
    <location>
        <begin position="21"/>
        <end position="222"/>
    </location>
</feature>